<evidence type="ECO:0000313" key="2">
    <source>
        <dbReference type="Proteomes" id="UP000799771"/>
    </source>
</evidence>
<organism evidence="1 2">
    <name type="scientific">Dothidotthia symphoricarpi CBS 119687</name>
    <dbReference type="NCBI Taxonomy" id="1392245"/>
    <lineage>
        <taxon>Eukaryota</taxon>
        <taxon>Fungi</taxon>
        <taxon>Dikarya</taxon>
        <taxon>Ascomycota</taxon>
        <taxon>Pezizomycotina</taxon>
        <taxon>Dothideomycetes</taxon>
        <taxon>Pleosporomycetidae</taxon>
        <taxon>Pleosporales</taxon>
        <taxon>Dothidotthiaceae</taxon>
        <taxon>Dothidotthia</taxon>
    </lineage>
</organism>
<dbReference type="OrthoDB" id="5343383at2759"/>
<dbReference type="RefSeq" id="XP_033524590.1">
    <property type="nucleotide sequence ID" value="XM_033667910.1"/>
</dbReference>
<evidence type="ECO:0000313" key="1">
    <source>
        <dbReference type="EMBL" id="KAF2130203.1"/>
    </source>
</evidence>
<reference evidence="1" key="1">
    <citation type="journal article" date="2020" name="Stud. Mycol.">
        <title>101 Dothideomycetes genomes: a test case for predicting lifestyles and emergence of pathogens.</title>
        <authorList>
            <person name="Haridas S."/>
            <person name="Albert R."/>
            <person name="Binder M."/>
            <person name="Bloem J."/>
            <person name="Labutti K."/>
            <person name="Salamov A."/>
            <person name="Andreopoulos B."/>
            <person name="Baker S."/>
            <person name="Barry K."/>
            <person name="Bills G."/>
            <person name="Bluhm B."/>
            <person name="Cannon C."/>
            <person name="Castanera R."/>
            <person name="Culley D."/>
            <person name="Daum C."/>
            <person name="Ezra D."/>
            <person name="Gonzalez J."/>
            <person name="Henrissat B."/>
            <person name="Kuo A."/>
            <person name="Liang C."/>
            <person name="Lipzen A."/>
            <person name="Lutzoni F."/>
            <person name="Magnuson J."/>
            <person name="Mondo S."/>
            <person name="Nolan M."/>
            <person name="Ohm R."/>
            <person name="Pangilinan J."/>
            <person name="Park H.-J."/>
            <person name="Ramirez L."/>
            <person name="Alfaro M."/>
            <person name="Sun H."/>
            <person name="Tritt A."/>
            <person name="Yoshinaga Y."/>
            <person name="Zwiers L.-H."/>
            <person name="Turgeon B."/>
            <person name="Goodwin S."/>
            <person name="Spatafora J."/>
            <person name="Crous P."/>
            <person name="Grigoriev I."/>
        </authorList>
    </citation>
    <scope>NUCLEOTIDE SEQUENCE</scope>
    <source>
        <strain evidence="1">CBS 119687</strain>
    </source>
</reference>
<gene>
    <name evidence="1" type="ORF">P153DRAFT_365842</name>
</gene>
<dbReference type="GeneID" id="54408342"/>
<dbReference type="Proteomes" id="UP000799771">
    <property type="component" value="Unassembled WGS sequence"/>
</dbReference>
<name>A0A6A6AFZ7_9PLEO</name>
<dbReference type="EMBL" id="ML977504">
    <property type="protein sequence ID" value="KAF2130203.1"/>
    <property type="molecule type" value="Genomic_DNA"/>
</dbReference>
<keyword evidence="2" id="KW-1185">Reference proteome</keyword>
<accession>A0A6A6AFZ7</accession>
<proteinExistence type="predicted"/>
<sequence>MPYNRDVVVNCVKRHYDLLIRAAYLDANIVQNPPPEGWSDDQLAVDLLQAFGRSDKVIDLLRHLPYLNSSIGIGGHEIYIETRSISYLHGSDILEDLTVEACREDGLSDALLMPLPGDWPPSFISLTHGGDAIYWVIDTDQGIIYPMDSYLVDDTAPEEQPWLGCAKPRDIQEFFDELYDEMESLKTVPVPKGEASWYHEVLPCEFPKGEIASRLLREYGWPNALRTEEYLEAVRKVHPDNVRR</sequence>
<dbReference type="AlphaFoldDB" id="A0A6A6AFZ7"/>
<protein>
    <submittedName>
        <fullName evidence="1">Uncharacterized protein</fullName>
    </submittedName>
</protein>